<evidence type="ECO:0000313" key="5">
    <source>
        <dbReference type="Proteomes" id="UP000265140"/>
    </source>
</evidence>
<dbReference type="Bgee" id="ENSELUG00000012884">
    <property type="expression patterns" value="Expressed in stomach and 8 other cell types or tissues"/>
</dbReference>
<organism evidence="4 5">
    <name type="scientific">Esox lucius</name>
    <name type="common">Northern pike</name>
    <dbReference type="NCBI Taxonomy" id="8010"/>
    <lineage>
        <taxon>Eukaryota</taxon>
        <taxon>Metazoa</taxon>
        <taxon>Chordata</taxon>
        <taxon>Craniata</taxon>
        <taxon>Vertebrata</taxon>
        <taxon>Euteleostomi</taxon>
        <taxon>Actinopterygii</taxon>
        <taxon>Neopterygii</taxon>
        <taxon>Teleostei</taxon>
        <taxon>Protacanthopterygii</taxon>
        <taxon>Esociformes</taxon>
        <taxon>Esocidae</taxon>
        <taxon>Esox</taxon>
    </lineage>
</organism>
<dbReference type="STRING" id="8010.ENSELUP00000012686"/>
<dbReference type="Proteomes" id="UP000265140">
    <property type="component" value="Chromosome 24"/>
</dbReference>
<name>A0A3P8Y9E1_ESOLU</name>
<dbReference type="InterPro" id="IPR000975">
    <property type="entry name" value="IL-1_fam"/>
</dbReference>
<dbReference type="GO" id="GO:0006955">
    <property type="term" value="P:immune response"/>
    <property type="evidence" value="ECO:0007669"/>
    <property type="project" value="InterPro"/>
</dbReference>
<protein>
    <recommendedName>
        <fullName evidence="6">Interleukin-18</fullName>
    </recommendedName>
</protein>
<dbReference type="GO" id="GO:0006954">
    <property type="term" value="P:inflammatory response"/>
    <property type="evidence" value="ECO:0007669"/>
    <property type="project" value="InterPro"/>
</dbReference>
<accession>A0A3P8Y9E1</accession>
<proteinExistence type="inferred from homology"/>
<dbReference type="SUPFAM" id="SSF50353">
    <property type="entry name" value="Cytokine"/>
    <property type="match status" value="1"/>
</dbReference>
<dbReference type="OMA" id="KHESIFY"/>
<sequence>MASKNSSTYECVDFAAICDENIIFENVCYESDDFKTDGTCQSGIMRNKRSQCLVIDGDSFQFESKNNQELQSPGGNFVIRIQKYYCDGTGDEKCPVTISVQDRVVACYENGDKKGIKAKPLVPIPSIEGNKHESIFYKQEIQGTRYFKFESSLFPTWFLAFSESSGLLALKFMEEVDETGVLDPHSRCRGDGRLNLWVFP</sequence>
<comment type="subcellular location">
    <subcellularLocation>
        <location evidence="1">Secreted</location>
    </subcellularLocation>
</comment>
<reference evidence="4" key="2">
    <citation type="submission" date="2020-02" db="EMBL/GenBank/DDBJ databases">
        <title>Esox lucius (northern pike) genome, fEsoLuc1, primary haplotype.</title>
        <authorList>
            <person name="Myers G."/>
            <person name="Karagic N."/>
            <person name="Meyer A."/>
            <person name="Pippel M."/>
            <person name="Reichard M."/>
            <person name="Winkler S."/>
            <person name="Tracey A."/>
            <person name="Sims Y."/>
            <person name="Howe K."/>
            <person name="Rhie A."/>
            <person name="Formenti G."/>
            <person name="Durbin R."/>
            <person name="Fedrigo O."/>
            <person name="Jarvis E.D."/>
        </authorList>
    </citation>
    <scope>NUCLEOTIDE SEQUENCE [LARGE SCALE GENOMIC DNA]</scope>
</reference>
<evidence type="ECO:0000256" key="3">
    <source>
        <dbReference type="ARBA" id="ARBA00022525"/>
    </source>
</evidence>
<dbReference type="InterPro" id="IPR008996">
    <property type="entry name" value="IL1/FGF"/>
</dbReference>
<dbReference type="InParanoid" id="A0A3P8Y9E1"/>
<dbReference type="Pfam" id="PF00340">
    <property type="entry name" value="IL1"/>
    <property type="match status" value="1"/>
</dbReference>
<evidence type="ECO:0000313" key="4">
    <source>
        <dbReference type="Ensembl" id="ENSELUP00000012686.2"/>
    </source>
</evidence>
<dbReference type="AlphaFoldDB" id="A0A3P8Y9E1"/>
<evidence type="ECO:0000256" key="1">
    <source>
        <dbReference type="ARBA" id="ARBA00004613"/>
    </source>
</evidence>
<evidence type="ECO:0008006" key="6">
    <source>
        <dbReference type="Google" id="ProtNLM"/>
    </source>
</evidence>
<reference evidence="4" key="3">
    <citation type="submission" date="2025-08" db="UniProtKB">
        <authorList>
            <consortium name="Ensembl"/>
        </authorList>
    </citation>
    <scope>IDENTIFICATION</scope>
</reference>
<dbReference type="GO" id="GO:0005615">
    <property type="term" value="C:extracellular space"/>
    <property type="evidence" value="ECO:0007669"/>
    <property type="project" value="InterPro"/>
</dbReference>
<dbReference type="GO" id="GO:0005125">
    <property type="term" value="F:cytokine activity"/>
    <property type="evidence" value="ECO:0007669"/>
    <property type="project" value="InterPro"/>
</dbReference>
<dbReference type="GeneTree" id="ENSGT00990000204713"/>
<reference evidence="5" key="1">
    <citation type="journal article" date="2014" name="PLoS ONE">
        <title>The genome and linkage map of the northern pike (Esox lucius): conserved synteny revealed between the salmonid sister group and the Neoteleostei.</title>
        <authorList>
            <person name="Rondeau E.B."/>
            <person name="Minkley D.R."/>
            <person name="Leong J.S."/>
            <person name="Messmer A.M."/>
            <person name="Jantzen J.R."/>
            <person name="von Schalburg K.R."/>
            <person name="Lemon C."/>
            <person name="Bird N.H."/>
            <person name="Koop B.F."/>
        </authorList>
    </citation>
    <scope>NUCLEOTIDE SEQUENCE</scope>
</reference>
<keyword evidence="3" id="KW-0964">Secreted</keyword>
<dbReference type="Ensembl" id="ENSELUT00000021041.3">
    <property type="protein sequence ID" value="ENSELUP00000012686.2"/>
    <property type="gene ID" value="ENSELUG00000012884.3"/>
</dbReference>
<evidence type="ECO:0000256" key="2">
    <source>
        <dbReference type="ARBA" id="ARBA00010448"/>
    </source>
</evidence>
<dbReference type="CDD" id="cd23298">
    <property type="entry name" value="beta-trefoil_IL18"/>
    <property type="match status" value="1"/>
</dbReference>
<keyword evidence="5" id="KW-1185">Reference proteome</keyword>
<dbReference type="Gene3D" id="2.80.10.50">
    <property type="match status" value="1"/>
</dbReference>
<reference evidence="4" key="4">
    <citation type="submission" date="2025-09" db="UniProtKB">
        <authorList>
            <consortium name="Ensembl"/>
        </authorList>
    </citation>
    <scope>IDENTIFICATION</scope>
</reference>
<comment type="similarity">
    <text evidence="2">Belongs to the IL-1 family.</text>
</comment>